<reference evidence="3" key="1">
    <citation type="submission" date="2015-10" db="EMBL/GenBank/DDBJ databases">
        <authorList>
            <person name="Regsiter A."/>
            <person name="william w."/>
        </authorList>
    </citation>
    <scope>NUCLEOTIDE SEQUENCE</scope>
    <source>
        <strain evidence="3">Montdore</strain>
    </source>
</reference>
<keyword evidence="4" id="KW-1185">Reference proteome</keyword>
<dbReference type="PANTHER" id="PTHR10492">
    <property type="match status" value="1"/>
</dbReference>
<dbReference type="Proteomes" id="UP001412239">
    <property type="component" value="Unassembled WGS sequence"/>
</dbReference>
<sequence length="94" mass="10596">MTEYKYFSYDSIKDSDGEARQGEGDGRSPNMALRGQISTPEFLHELQEPGVPPYELRLKESAICVLIRNLSLEEGLVKNARVVITKLLENVIEV</sequence>
<name>A0A292Q7X4_9PEZI</name>
<dbReference type="Pfam" id="PF21530">
    <property type="entry name" value="Pif1_2B_dom"/>
    <property type="match status" value="1"/>
</dbReference>
<proteinExistence type="predicted"/>
<feature type="compositionally biased region" description="Basic and acidic residues" evidence="1">
    <location>
        <begin position="11"/>
        <end position="26"/>
    </location>
</feature>
<accession>A0A292Q7X4</accession>
<evidence type="ECO:0000259" key="2">
    <source>
        <dbReference type="Pfam" id="PF21530"/>
    </source>
</evidence>
<dbReference type="AlphaFoldDB" id="A0A292Q7X4"/>
<dbReference type="PANTHER" id="PTHR10492:SF57">
    <property type="entry name" value="ATP-DEPENDENT DNA HELICASE"/>
    <property type="match status" value="1"/>
</dbReference>
<evidence type="ECO:0000313" key="4">
    <source>
        <dbReference type="Proteomes" id="UP001412239"/>
    </source>
</evidence>
<dbReference type="EMBL" id="LN890952">
    <property type="protein sequence ID" value="CUS15045.1"/>
    <property type="molecule type" value="Genomic_DNA"/>
</dbReference>
<feature type="region of interest" description="Disordered" evidence="1">
    <location>
        <begin position="1"/>
        <end position="33"/>
    </location>
</feature>
<organism evidence="3 4">
    <name type="scientific">Tuber aestivum</name>
    <name type="common">summer truffle</name>
    <dbReference type="NCBI Taxonomy" id="59557"/>
    <lineage>
        <taxon>Eukaryota</taxon>
        <taxon>Fungi</taxon>
        <taxon>Dikarya</taxon>
        <taxon>Ascomycota</taxon>
        <taxon>Pezizomycotina</taxon>
        <taxon>Pezizomycetes</taxon>
        <taxon>Pezizales</taxon>
        <taxon>Tuberaceae</taxon>
        <taxon>Tuber</taxon>
    </lineage>
</organism>
<dbReference type="InterPro" id="IPR049163">
    <property type="entry name" value="Pif1-like_2B_dom"/>
</dbReference>
<gene>
    <name evidence="3" type="ORF">GSTUAT00000850001</name>
</gene>
<protein>
    <recommendedName>
        <fullName evidence="2">DNA helicase Pif1-like 2B domain-containing protein</fullName>
    </recommendedName>
</protein>
<evidence type="ECO:0000313" key="3">
    <source>
        <dbReference type="EMBL" id="CUS15045.1"/>
    </source>
</evidence>
<evidence type="ECO:0000256" key="1">
    <source>
        <dbReference type="SAM" id="MobiDB-lite"/>
    </source>
</evidence>
<feature type="domain" description="DNA helicase Pif1-like 2B" evidence="2">
    <location>
        <begin position="41"/>
        <end position="87"/>
    </location>
</feature>